<dbReference type="InParanoid" id="A0A194XS52"/>
<feature type="transmembrane region" description="Helical" evidence="3">
    <location>
        <begin position="442"/>
        <end position="463"/>
    </location>
</feature>
<dbReference type="InterPro" id="IPR001461">
    <property type="entry name" value="Aspartic_peptidase_A1"/>
</dbReference>
<dbReference type="InterPro" id="IPR021109">
    <property type="entry name" value="Peptidase_aspartic_dom_sf"/>
</dbReference>
<evidence type="ECO:0000259" key="5">
    <source>
        <dbReference type="PROSITE" id="PS51767"/>
    </source>
</evidence>
<accession>A0A194XS52</accession>
<keyword evidence="3" id="KW-1133">Transmembrane helix</keyword>
<comment type="similarity">
    <text evidence="1">Belongs to the peptidase A1 family.</text>
</comment>
<evidence type="ECO:0000256" key="4">
    <source>
        <dbReference type="SAM" id="SignalP"/>
    </source>
</evidence>
<dbReference type="GO" id="GO:0000324">
    <property type="term" value="C:fungal-type vacuole"/>
    <property type="evidence" value="ECO:0007669"/>
    <property type="project" value="TreeGrafter"/>
</dbReference>
<feature type="compositionally biased region" description="Pro residues" evidence="2">
    <location>
        <begin position="725"/>
        <end position="735"/>
    </location>
</feature>
<dbReference type="RefSeq" id="XP_018077229.1">
    <property type="nucleotide sequence ID" value="XM_018212791.1"/>
</dbReference>
<feature type="domain" description="Peptidase A1" evidence="5">
    <location>
        <begin position="54"/>
        <end position="398"/>
    </location>
</feature>
<feature type="signal peptide" evidence="4">
    <location>
        <begin position="1"/>
        <end position="20"/>
    </location>
</feature>
<feature type="chain" id="PRO_5008268541" evidence="4">
    <location>
        <begin position="21"/>
        <end position="769"/>
    </location>
</feature>
<dbReference type="CDD" id="cd05471">
    <property type="entry name" value="pepsin_like"/>
    <property type="match status" value="1"/>
</dbReference>
<evidence type="ECO:0000256" key="2">
    <source>
        <dbReference type="SAM" id="MobiDB-lite"/>
    </source>
</evidence>
<keyword evidence="7" id="KW-1185">Reference proteome</keyword>
<evidence type="ECO:0000256" key="1">
    <source>
        <dbReference type="ARBA" id="ARBA00007447"/>
    </source>
</evidence>
<evidence type="ECO:0000313" key="6">
    <source>
        <dbReference type="EMBL" id="KUJ22874.1"/>
    </source>
</evidence>
<dbReference type="STRING" id="149040.A0A194XS52"/>
<dbReference type="PANTHER" id="PTHR47966:SF51">
    <property type="entry name" value="BETA-SITE APP-CLEAVING ENZYME, ISOFORM A-RELATED"/>
    <property type="match status" value="1"/>
</dbReference>
<dbReference type="Proteomes" id="UP000070700">
    <property type="component" value="Unassembled WGS sequence"/>
</dbReference>
<feature type="compositionally biased region" description="Basic and acidic residues" evidence="2">
    <location>
        <begin position="741"/>
        <end position="750"/>
    </location>
</feature>
<dbReference type="EMBL" id="KQ947406">
    <property type="protein sequence ID" value="KUJ22874.1"/>
    <property type="molecule type" value="Genomic_DNA"/>
</dbReference>
<proteinExistence type="inferred from homology"/>
<keyword evidence="6" id="KW-0378">Hydrolase</keyword>
<feature type="region of interest" description="Disordered" evidence="2">
    <location>
        <begin position="498"/>
        <end position="549"/>
    </location>
</feature>
<feature type="compositionally biased region" description="Low complexity" evidence="2">
    <location>
        <begin position="516"/>
        <end position="537"/>
    </location>
</feature>
<evidence type="ECO:0000313" key="7">
    <source>
        <dbReference type="Proteomes" id="UP000070700"/>
    </source>
</evidence>
<dbReference type="GO" id="GO:0004190">
    <property type="term" value="F:aspartic-type endopeptidase activity"/>
    <property type="evidence" value="ECO:0007669"/>
    <property type="project" value="InterPro"/>
</dbReference>
<keyword evidence="3" id="KW-0472">Membrane</keyword>
<keyword evidence="3" id="KW-0812">Transmembrane</keyword>
<dbReference type="GO" id="GO:0006508">
    <property type="term" value="P:proteolysis"/>
    <property type="evidence" value="ECO:0007669"/>
    <property type="project" value="UniProtKB-KW"/>
</dbReference>
<dbReference type="AlphaFoldDB" id="A0A194XS52"/>
<reference evidence="6 7" key="1">
    <citation type="submission" date="2015-10" db="EMBL/GenBank/DDBJ databases">
        <title>Full genome of DAOMC 229536 Phialocephala scopiformis, a fungal endophyte of spruce producing the potent anti-insectan compound rugulosin.</title>
        <authorList>
            <consortium name="DOE Joint Genome Institute"/>
            <person name="Walker A.K."/>
            <person name="Frasz S.L."/>
            <person name="Seifert K.A."/>
            <person name="Miller J.D."/>
            <person name="Mondo S.J."/>
            <person name="Labutti K."/>
            <person name="Lipzen A."/>
            <person name="Dockter R."/>
            <person name="Kennedy M."/>
            <person name="Grigoriev I.V."/>
            <person name="Spatafora J.W."/>
        </authorList>
    </citation>
    <scope>NUCLEOTIDE SEQUENCE [LARGE SCALE GENOMIC DNA]</scope>
    <source>
        <strain evidence="6 7">CBS 120377</strain>
    </source>
</reference>
<keyword evidence="4" id="KW-0732">Signal</keyword>
<dbReference type="PROSITE" id="PS51767">
    <property type="entry name" value="PEPTIDASE_A1"/>
    <property type="match status" value="1"/>
</dbReference>
<protein>
    <submittedName>
        <fullName evidence="6">Acid protease</fullName>
    </submittedName>
</protein>
<sequence>MHFWRALWVVIWLHVQCCYATPISSTTSTATVATATPLVVPPSQLWDGSDGPWSSFYIRVGSPPQSLRVLVSTSSNQPLVVLPGACDSDDSNCATDRGGLFQRNASTTWSPNNSSTGGLYAVVLDSNVGLIPEVQYGSDTLALGYLGSGAPALTSQLVGGITTTDLYTGIFGLNPSATNFSSNAPEVASYMSTLKAENQIPSLSYGYNAGNGYRFNTAFASLTLGGYDKSLFDPNNLTFAFSTESDSDLTVSIKSIAQTSSSGNGSLSSSSFSAFLDTTTPYLWLPDEVCAQFEEAFGITYDNTSGLYLVNDTLHDSLVSQNANITFTLGNATSSETVDIVLPYAAFDLTASSPLVETPTRYFPLKRANATSQVTLGRTFFQEAYLITDYESSTFSVNQMSWNPNAQADIISILPASLTSASSSSTPSPAPKKKSTVPTSTIVAATLCSAAFLTILIASIILIRQRQKKLDILVKTPPTPAAAFTFAHNVTPADCAHCRTHTPSPLPSPEQQPMELPSGSPTQSSMSSLQSSMANSNRRSSTPVPSGLALAPVSPMSPVPTFPMPPSSPGPVIPPRYSSLDRVASPTSYYFPQQNIYELPAREEVLGRGTPVESVLQAALDQVVLNHNQQQYIPYQAPSPRTTTQVERRRTLHSPVYGEDEHPPPLRIQTQHSGGFNSTLNRQTHNFTFDIHPQLRTARGARGSRDLIAEHAERMREWEDMRGPLSPPPDRPLPALPGVGGERERRREEVESPGSGTLDLMEYSWLRLH</sequence>
<dbReference type="SUPFAM" id="SSF50630">
    <property type="entry name" value="Acid proteases"/>
    <property type="match status" value="1"/>
</dbReference>
<dbReference type="InterPro" id="IPR034164">
    <property type="entry name" value="Pepsin-like_dom"/>
</dbReference>
<gene>
    <name evidence="6" type="ORF">LY89DRAFT_664656</name>
</gene>
<evidence type="ECO:0000256" key="3">
    <source>
        <dbReference type="SAM" id="Phobius"/>
    </source>
</evidence>
<dbReference type="Pfam" id="PF00026">
    <property type="entry name" value="Asp"/>
    <property type="match status" value="1"/>
</dbReference>
<dbReference type="OrthoDB" id="4074350at2759"/>
<keyword evidence="6" id="KW-0645">Protease</keyword>
<feature type="region of interest" description="Disordered" evidence="2">
    <location>
        <begin position="719"/>
        <end position="756"/>
    </location>
</feature>
<dbReference type="InterPro" id="IPR033121">
    <property type="entry name" value="PEPTIDASE_A1"/>
</dbReference>
<dbReference type="KEGG" id="psco:LY89DRAFT_664656"/>
<name>A0A194XS52_MOLSC</name>
<organism evidence="6 7">
    <name type="scientific">Mollisia scopiformis</name>
    <name type="common">Conifer needle endophyte fungus</name>
    <name type="synonym">Phialocephala scopiformis</name>
    <dbReference type="NCBI Taxonomy" id="149040"/>
    <lineage>
        <taxon>Eukaryota</taxon>
        <taxon>Fungi</taxon>
        <taxon>Dikarya</taxon>
        <taxon>Ascomycota</taxon>
        <taxon>Pezizomycotina</taxon>
        <taxon>Leotiomycetes</taxon>
        <taxon>Helotiales</taxon>
        <taxon>Mollisiaceae</taxon>
        <taxon>Mollisia</taxon>
    </lineage>
</organism>
<dbReference type="Gene3D" id="2.40.70.10">
    <property type="entry name" value="Acid Proteases"/>
    <property type="match status" value="2"/>
</dbReference>
<dbReference type="GeneID" id="28822517"/>
<dbReference type="PANTHER" id="PTHR47966">
    <property type="entry name" value="BETA-SITE APP-CLEAVING ENZYME, ISOFORM A-RELATED"/>
    <property type="match status" value="1"/>
</dbReference>